<reference evidence="1" key="1">
    <citation type="submission" date="2014-09" db="EMBL/GenBank/DDBJ databases">
        <authorList>
            <person name="Magalhaes I.L.F."/>
            <person name="Oliveira U."/>
            <person name="Santos F.R."/>
            <person name="Vidigal T.H.D.A."/>
            <person name="Brescovit A.D."/>
            <person name="Santos A.J."/>
        </authorList>
    </citation>
    <scope>NUCLEOTIDE SEQUENCE</scope>
    <source>
        <tissue evidence="1">Shoot tissue taken approximately 20 cm above the soil surface</tissue>
    </source>
</reference>
<dbReference type="EMBL" id="GBRH01175562">
    <property type="protein sequence ID" value="JAE22334.1"/>
    <property type="molecule type" value="Transcribed_RNA"/>
</dbReference>
<reference evidence="1" key="2">
    <citation type="journal article" date="2015" name="Data Brief">
        <title>Shoot transcriptome of the giant reed, Arundo donax.</title>
        <authorList>
            <person name="Barrero R.A."/>
            <person name="Guerrero F.D."/>
            <person name="Moolhuijzen P."/>
            <person name="Goolsby J.A."/>
            <person name="Tidwell J."/>
            <person name="Bellgard S.E."/>
            <person name="Bellgard M.I."/>
        </authorList>
    </citation>
    <scope>NUCLEOTIDE SEQUENCE</scope>
    <source>
        <tissue evidence="1">Shoot tissue taken approximately 20 cm above the soil surface</tissue>
    </source>
</reference>
<sequence length="34" mass="3775">MGQLSVEQLLLVSSAPQKSMKSEFRTLSAYVQMS</sequence>
<proteinExistence type="predicted"/>
<protein>
    <submittedName>
        <fullName evidence="1">Uncharacterized protein</fullName>
    </submittedName>
</protein>
<accession>A0A0A9GFW5</accession>
<name>A0A0A9GFW5_ARUDO</name>
<evidence type="ECO:0000313" key="1">
    <source>
        <dbReference type="EMBL" id="JAE22334.1"/>
    </source>
</evidence>
<dbReference type="AlphaFoldDB" id="A0A0A9GFW5"/>
<organism evidence="1">
    <name type="scientific">Arundo donax</name>
    <name type="common">Giant reed</name>
    <name type="synonym">Donax arundinaceus</name>
    <dbReference type="NCBI Taxonomy" id="35708"/>
    <lineage>
        <taxon>Eukaryota</taxon>
        <taxon>Viridiplantae</taxon>
        <taxon>Streptophyta</taxon>
        <taxon>Embryophyta</taxon>
        <taxon>Tracheophyta</taxon>
        <taxon>Spermatophyta</taxon>
        <taxon>Magnoliopsida</taxon>
        <taxon>Liliopsida</taxon>
        <taxon>Poales</taxon>
        <taxon>Poaceae</taxon>
        <taxon>PACMAD clade</taxon>
        <taxon>Arundinoideae</taxon>
        <taxon>Arundineae</taxon>
        <taxon>Arundo</taxon>
    </lineage>
</organism>